<dbReference type="OrthoDB" id="9820766at2"/>
<name>A0A6N8SME1_9HYPH</name>
<accession>A0A6N8SME1</accession>
<evidence type="ECO:0000313" key="2">
    <source>
        <dbReference type="Proteomes" id="UP000435802"/>
    </source>
</evidence>
<dbReference type="Proteomes" id="UP000435802">
    <property type="component" value="Unassembled WGS sequence"/>
</dbReference>
<evidence type="ECO:0000313" key="1">
    <source>
        <dbReference type="EMBL" id="MXN48020.1"/>
    </source>
</evidence>
<dbReference type="RefSeq" id="WP_160861523.1">
    <property type="nucleotide sequence ID" value="NZ_WUMK01000009.1"/>
</dbReference>
<comment type="caution">
    <text evidence="1">The sequence shown here is derived from an EMBL/GenBank/DDBJ whole genome shotgun (WGS) entry which is preliminary data.</text>
</comment>
<sequence length="240" mass="26729">MKKRLPFHTFLDEFLVACAASVDKKTDTLIDAVFAARYIKAPFDESWPDSAMKLLCNNGLLRGSYTLGKPTLYNLTGEGLLRAEMLAAERGEDLDELIEAHARPVARKQTTGEIVPFPILRQLDSPVLSVQEDGLPATLTLGSLIALRGTAKAVSRDVKAVVAAIQTKRLLPEADQPEWSEHLPRIEMGRNLLKAAQVYEGMLHFCLLAPLQWVLPRVTQNSTREEVERLVAAMERLRET</sequence>
<protein>
    <submittedName>
        <fullName evidence="1">Uncharacterized protein</fullName>
    </submittedName>
</protein>
<organism evidence="1 2">
    <name type="scientific">Shinella kummerowiae</name>
    <dbReference type="NCBI Taxonomy" id="417745"/>
    <lineage>
        <taxon>Bacteria</taxon>
        <taxon>Pseudomonadati</taxon>
        <taxon>Pseudomonadota</taxon>
        <taxon>Alphaproteobacteria</taxon>
        <taxon>Hyphomicrobiales</taxon>
        <taxon>Rhizobiaceae</taxon>
        <taxon>Shinella</taxon>
    </lineage>
</organism>
<gene>
    <name evidence="1" type="ORF">GR138_22690</name>
</gene>
<dbReference type="AlphaFoldDB" id="A0A6N8SME1"/>
<reference evidence="1 2" key="1">
    <citation type="submission" date="2019-12" db="EMBL/GenBank/DDBJ databases">
        <title>Shinella kummerowiae sp. nov., a symbiotic bacterium isolated from root nodules of the herbal legume Kummerowia stipulacea.</title>
        <authorList>
            <person name="Gao J."/>
        </authorList>
    </citation>
    <scope>NUCLEOTIDE SEQUENCE [LARGE SCALE GENOMIC DNA]</scope>
    <source>
        <strain evidence="1 2">CCBAU 25048</strain>
    </source>
</reference>
<keyword evidence="2" id="KW-1185">Reference proteome</keyword>
<dbReference type="EMBL" id="WUMK01000009">
    <property type="protein sequence ID" value="MXN48020.1"/>
    <property type="molecule type" value="Genomic_DNA"/>
</dbReference>
<proteinExistence type="predicted"/>